<dbReference type="RefSeq" id="WP_208177868.1">
    <property type="nucleotide sequence ID" value="NZ_JAGETZ010000015.1"/>
</dbReference>
<dbReference type="InterPro" id="IPR012338">
    <property type="entry name" value="Beta-lactam/transpept-like"/>
</dbReference>
<dbReference type="SUPFAM" id="SSF56601">
    <property type="entry name" value="beta-lactamase/transpeptidase-like"/>
    <property type="match status" value="1"/>
</dbReference>
<dbReference type="Gene3D" id="1.25.40.10">
    <property type="entry name" value="Tetratricopeptide repeat domain"/>
    <property type="match status" value="1"/>
</dbReference>
<dbReference type="Pfam" id="PF00144">
    <property type="entry name" value="Beta-lactamase"/>
    <property type="match status" value="1"/>
</dbReference>
<dbReference type="PROSITE" id="PS50005">
    <property type="entry name" value="TPR"/>
    <property type="match status" value="1"/>
</dbReference>
<dbReference type="SUPFAM" id="SSF48452">
    <property type="entry name" value="TPR-like"/>
    <property type="match status" value="1"/>
</dbReference>
<organism evidence="3 4">
    <name type="scientific">Hymenobacter negativus</name>
    <dbReference type="NCBI Taxonomy" id="2795026"/>
    <lineage>
        <taxon>Bacteria</taxon>
        <taxon>Pseudomonadati</taxon>
        <taxon>Bacteroidota</taxon>
        <taxon>Cytophagia</taxon>
        <taxon>Cytophagales</taxon>
        <taxon>Hymenobacteraceae</taxon>
        <taxon>Hymenobacter</taxon>
    </lineage>
</organism>
<dbReference type="InterPro" id="IPR050789">
    <property type="entry name" value="Diverse_Enzym_Activities"/>
</dbReference>
<reference evidence="3 4" key="1">
    <citation type="submission" date="2021-03" db="EMBL/GenBank/DDBJ databases">
        <authorList>
            <person name="Kim M.K."/>
        </authorList>
    </citation>
    <scope>NUCLEOTIDE SEQUENCE [LARGE SCALE GENOMIC DNA]</scope>
    <source>
        <strain evidence="3 4">BT442</strain>
    </source>
</reference>
<dbReference type="Proteomes" id="UP000664369">
    <property type="component" value="Unassembled WGS sequence"/>
</dbReference>
<dbReference type="PANTHER" id="PTHR43283">
    <property type="entry name" value="BETA-LACTAMASE-RELATED"/>
    <property type="match status" value="1"/>
</dbReference>
<dbReference type="Gene3D" id="3.40.710.10">
    <property type="entry name" value="DD-peptidase/beta-lactamase superfamily"/>
    <property type="match status" value="1"/>
</dbReference>
<keyword evidence="3" id="KW-0378">Hydrolase</keyword>
<dbReference type="InterPro" id="IPR011990">
    <property type="entry name" value="TPR-like_helical_dom_sf"/>
</dbReference>
<dbReference type="InterPro" id="IPR001466">
    <property type="entry name" value="Beta-lactam-related"/>
</dbReference>
<evidence type="ECO:0000259" key="2">
    <source>
        <dbReference type="Pfam" id="PF00144"/>
    </source>
</evidence>
<evidence type="ECO:0000313" key="3">
    <source>
        <dbReference type="EMBL" id="MBO2012097.1"/>
    </source>
</evidence>
<gene>
    <name evidence="3" type="ORF">J4E00_23735</name>
</gene>
<protein>
    <submittedName>
        <fullName evidence="3">Serine hydrolase</fullName>
    </submittedName>
</protein>
<feature type="domain" description="Beta-lactamase-related" evidence="2">
    <location>
        <begin position="29"/>
        <end position="352"/>
    </location>
</feature>
<keyword evidence="1" id="KW-0802">TPR repeat</keyword>
<dbReference type="EMBL" id="JAGETZ010000015">
    <property type="protein sequence ID" value="MBO2012097.1"/>
    <property type="molecule type" value="Genomic_DNA"/>
</dbReference>
<sequence>MLELRVFLALLLWLPVFALHAQNSGAQVEAIINREMAARRIPGLQLAVMHHGQLVLSRCYGLANLQDSIRVDHRTIFPINSCTKVFTSVAIMQLVEAGKLTLSAPAATYLDSLPEPWRLVTVRQLLTHTSGLPDLLKLLDANTGGLAGLKNERTAWDKLQRQPLEFAPGTRFSYNQTNAYLLGKIIEKAYHKPFAEVFAEKQLRPVGMPRTLFGDSRDVIPHFAPTYFYRTGLDGRPLPQETLVNNYYEFPYFRRTAAGLNSTAEDMVRWLIALQAGRLLASQATRDTMWTPAKFTNGQPTPWALGWGIAKNRPQHRALGMSGGGRAAFLLYPDDDLAVVILTNLGGSFPEDFLEEIASCYEPGIISADPLTFLRVHLRDAGFAQAIPLTKKQIKKDPSFRPQEFELNEWAYRLLAKNQLPEAVEIFKLAVYLFPASWNAYDSYGEALAKAGRRPEAIKAYEQSVHLNADNEHGKKMLAQLAGH</sequence>
<proteinExistence type="predicted"/>
<evidence type="ECO:0000313" key="4">
    <source>
        <dbReference type="Proteomes" id="UP000664369"/>
    </source>
</evidence>
<evidence type="ECO:0000256" key="1">
    <source>
        <dbReference type="PROSITE-ProRule" id="PRU00339"/>
    </source>
</evidence>
<accession>A0ABS3QLT4</accession>
<name>A0ABS3QLT4_9BACT</name>
<dbReference type="GO" id="GO:0016787">
    <property type="term" value="F:hydrolase activity"/>
    <property type="evidence" value="ECO:0007669"/>
    <property type="project" value="UniProtKB-KW"/>
</dbReference>
<dbReference type="InterPro" id="IPR019734">
    <property type="entry name" value="TPR_rpt"/>
</dbReference>
<keyword evidence="4" id="KW-1185">Reference proteome</keyword>
<comment type="caution">
    <text evidence="3">The sequence shown here is derived from an EMBL/GenBank/DDBJ whole genome shotgun (WGS) entry which is preliminary data.</text>
</comment>
<feature type="repeat" description="TPR" evidence="1">
    <location>
        <begin position="438"/>
        <end position="471"/>
    </location>
</feature>